<reference evidence="1" key="1">
    <citation type="submission" date="2021-01" db="EMBL/GenBank/DDBJ databases">
        <authorList>
            <person name="Corre E."/>
            <person name="Pelletier E."/>
            <person name="Niang G."/>
            <person name="Scheremetjew M."/>
            <person name="Finn R."/>
            <person name="Kale V."/>
            <person name="Holt S."/>
            <person name="Cochrane G."/>
            <person name="Meng A."/>
            <person name="Brown T."/>
            <person name="Cohen L."/>
        </authorList>
    </citation>
    <scope>NUCLEOTIDE SEQUENCE</scope>
    <source>
        <strain evidence="1">SoJaBio B1-5/56/2</strain>
    </source>
</reference>
<dbReference type="AlphaFoldDB" id="A0A7S4NYS6"/>
<sequence>MLAKVNCDMAKVFRNVTENNIARETVMVEVQLSHISGKGFDTYRTREIVVFERERFERPWKVGEFQRPNQLVLAYVDERHGRREIREGDLPAEVVAKCIENFHALWQLRQVDGPGKLVVINIECLHDWGKRRQVQ</sequence>
<protein>
    <submittedName>
        <fullName evidence="1">Uncharacterized protein</fullName>
    </submittedName>
</protein>
<organism evidence="1">
    <name type="scientific">Paramoeba aestuarina</name>
    <dbReference type="NCBI Taxonomy" id="180227"/>
    <lineage>
        <taxon>Eukaryota</taxon>
        <taxon>Amoebozoa</taxon>
        <taxon>Discosea</taxon>
        <taxon>Flabellinia</taxon>
        <taxon>Dactylopodida</taxon>
        <taxon>Paramoebidae</taxon>
        <taxon>Paramoeba</taxon>
    </lineage>
</organism>
<gene>
    <name evidence="1" type="ORF">NAES01612_LOCUS15837</name>
</gene>
<dbReference type="EMBL" id="HBKR01024132">
    <property type="protein sequence ID" value="CAE2315621.1"/>
    <property type="molecule type" value="Transcribed_RNA"/>
</dbReference>
<proteinExistence type="predicted"/>
<evidence type="ECO:0000313" key="1">
    <source>
        <dbReference type="EMBL" id="CAE2315621.1"/>
    </source>
</evidence>
<accession>A0A7S4NYS6</accession>
<name>A0A7S4NYS6_9EUKA</name>